<comment type="similarity">
    <text evidence="1">Belongs to the PhoU family.</text>
</comment>
<accession>A0A9D1N8F8</accession>
<dbReference type="InterPro" id="IPR028366">
    <property type="entry name" value="PhoU"/>
</dbReference>
<reference evidence="3" key="1">
    <citation type="submission" date="2020-10" db="EMBL/GenBank/DDBJ databases">
        <authorList>
            <person name="Gilroy R."/>
        </authorList>
    </citation>
    <scope>NUCLEOTIDE SEQUENCE</scope>
    <source>
        <strain evidence="3">10406</strain>
    </source>
</reference>
<organism evidence="3 4">
    <name type="scientific">Candidatus Limadaptatus stercoripullorum</name>
    <dbReference type="NCBI Taxonomy" id="2840846"/>
    <lineage>
        <taxon>Bacteria</taxon>
        <taxon>Bacillati</taxon>
        <taxon>Bacillota</taxon>
        <taxon>Clostridia</taxon>
        <taxon>Eubacteriales</taxon>
        <taxon>Candidatus Limadaptatus</taxon>
    </lineage>
</organism>
<dbReference type="SUPFAM" id="SSF109755">
    <property type="entry name" value="PhoU-like"/>
    <property type="match status" value="1"/>
</dbReference>
<dbReference type="Gene3D" id="1.20.58.220">
    <property type="entry name" value="Phosphate transport system protein phou homolog 2, domain 2"/>
    <property type="match status" value="1"/>
</dbReference>
<feature type="domain" description="PhoU" evidence="2">
    <location>
        <begin position="120"/>
        <end position="202"/>
    </location>
</feature>
<dbReference type="EMBL" id="DVOE01000010">
    <property type="protein sequence ID" value="HIU98349.1"/>
    <property type="molecule type" value="Genomic_DNA"/>
</dbReference>
<dbReference type="InterPro" id="IPR026022">
    <property type="entry name" value="PhoU_dom"/>
</dbReference>
<comment type="subunit">
    <text evidence="1">Homodimer.</text>
</comment>
<comment type="caution">
    <text evidence="3">The sequence shown here is derived from an EMBL/GenBank/DDBJ whole genome shotgun (WGS) entry which is preliminary data.</text>
</comment>
<keyword evidence="1" id="KW-0963">Cytoplasm</keyword>
<feature type="domain" description="PhoU" evidence="2">
    <location>
        <begin position="17"/>
        <end position="102"/>
    </location>
</feature>
<evidence type="ECO:0000313" key="3">
    <source>
        <dbReference type="EMBL" id="HIU98349.1"/>
    </source>
</evidence>
<dbReference type="GO" id="GO:0045936">
    <property type="term" value="P:negative regulation of phosphate metabolic process"/>
    <property type="evidence" value="ECO:0007669"/>
    <property type="project" value="InterPro"/>
</dbReference>
<dbReference type="GO" id="GO:0006817">
    <property type="term" value="P:phosphate ion transport"/>
    <property type="evidence" value="ECO:0007669"/>
    <property type="project" value="UniProtKB-KW"/>
</dbReference>
<name>A0A9D1N8F8_9FIRM</name>
<comment type="function">
    <text evidence="1">Plays a role in the regulation of phosphate uptake.</text>
</comment>
<sequence length="211" mass="22777">MTRKQYDEELARVRGLIMKMCVAAKEGIVAAAKAFAAADEEAAAIASAREAEADELENAAERLCMAIVVRRQPVAHDLAVVTAAARMIGELERIADQASEIAGTALRLGGAQAPECMDAMFAAAIKMAEKCMAAAESHEPSAARDVIRYDDVMDGLFAEARTRIAETVRGGKRDGESALDLMMTAKYLERIGDHYVNTAEWMLFALGQPIR</sequence>
<dbReference type="GO" id="GO:0030643">
    <property type="term" value="P:intracellular phosphate ion homeostasis"/>
    <property type="evidence" value="ECO:0007669"/>
    <property type="project" value="InterPro"/>
</dbReference>
<evidence type="ECO:0000256" key="1">
    <source>
        <dbReference type="PIRNR" id="PIRNR003107"/>
    </source>
</evidence>
<gene>
    <name evidence="3" type="primary">phoU</name>
    <name evidence="3" type="ORF">IAC73_00720</name>
</gene>
<dbReference type="PIRSF" id="PIRSF003107">
    <property type="entry name" value="PhoU"/>
    <property type="match status" value="1"/>
</dbReference>
<dbReference type="InterPro" id="IPR038078">
    <property type="entry name" value="PhoU-like_sf"/>
</dbReference>
<comment type="subcellular location">
    <subcellularLocation>
        <location evidence="1">Cytoplasm</location>
    </subcellularLocation>
</comment>
<dbReference type="PANTHER" id="PTHR42930:SF3">
    <property type="entry name" value="PHOSPHATE-SPECIFIC TRANSPORT SYSTEM ACCESSORY PROTEIN PHOU"/>
    <property type="match status" value="1"/>
</dbReference>
<keyword evidence="1" id="KW-0592">Phosphate transport</keyword>
<dbReference type="NCBIfam" id="TIGR02135">
    <property type="entry name" value="phoU_full"/>
    <property type="match status" value="1"/>
</dbReference>
<dbReference type="Pfam" id="PF01895">
    <property type="entry name" value="PhoU"/>
    <property type="match status" value="2"/>
</dbReference>
<proteinExistence type="inferred from homology"/>
<reference evidence="3" key="2">
    <citation type="journal article" date="2021" name="PeerJ">
        <title>Extensive microbial diversity within the chicken gut microbiome revealed by metagenomics and culture.</title>
        <authorList>
            <person name="Gilroy R."/>
            <person name="Ravi A."/>
            <person name="Getino M."/>
            <person name="Pursley I."/>
            <person name="Horton D.L."/>
            <person name="Alikhan N.F."/>
            <person name="Baker D."/>
            <person name="Gharbi K."/>
            <person name="Hall N."/>
            <person name="Watson M."/>
            <person name="Adriaenssens E.M."/>
            <person name="Foster-Nyarko E."/>
            <person name="Jarju S."/>
            <person name="Secka A."/>
            <person name="Antonio M."/>
            <person name="Oren A."/>
            <person name="Chaudhuri R.R."/>
            <person name="La Ragione R."/>
            <person name="Hildebrand F."/>
            <person name="Pallen M.J."/>
        </authorList>
    </citation>
    <scope>NUCLEOTIDE SEQUENCE</scope>
    <source>
        <strain evidence="3">10406</strain>
    </source>
</reference>
<dbReference type="AlphaFoldDB" id="A0A9D1N8F8"/>
<protein>
    <recommendedName>
        <fullName evidence="1">Phosphate-specific transport system accessory protein PhoU</fullName>
    </recommendedName>
</protein>
<evidence type="ECO:0000259" key="2">
    <source>
        <dbReference type="Pfam" id="PF01895"/>
    </source>
</evidence>
<evidence type="ECO:0000313" key="4">
    <source>
        <dbReference type="Proteomes" id="UP000886857"/>
    </source>
</evidence>
<dbReference type="Proteomes" id="UP000886857">
    <property type="component" value="Unassembled WGS sequence"/>
</dbReference>
<dbReference type="PANTHER" id="PTHR42930">
    <property type="entry name" value="PHOSPHATE-SPECIFIC TRANSPORT SYSTEM ACCESSORY PROTEIN PHOU"/>
    <property type="match status" value="1"/>
</dbReference>
<dbReference type="GO" id="GO:0005737">
    <property type="term" value="C:cytoplasm"/>
    <property type="evidence" value="ECO:0007669"/>
    <property type="project" value="UniProtKB-SubCell"/>
</dbReference>
<keyword evidence="1" id="KW-0813">Transport</keyword>